<evidence type="ECO:0000256" key="7">
    <source>
        <dbReference type="SAM" id="Phobius"/>
    </source>
</evidence>
<evidence type="ECO:0000256" key="2">
    <source>
        <dbReference type="ARBA" id="ARBA00009045"/>
    </source>
</evidence>
<proteinExistence type="inferred from homology"/>
<keyword evidence="9" id="KW-0645">Protease</keyword>
<feature type="transmembrane region" description="Helical" evidence="7">
    <location>
        <begin position="160"/>
        <end position="190"/>
    </location>
</feature>
<dbReference type="Proteomes" id="UP000297861">
    <property type="component" value="Unassembled WGS sequence"/>
</dbReference>
<feature type="transmembrane region" description="Helical" evidence="7">
    <location>
        <begin position="12"/>
        <end position="33"/>
    </location>
</feature>
<dbReference type="OrthoDB" id="9807874at2"/>
<protein>
    <submittedName>
        <fullName evidence="9">Rhomboid family intramembrane serine protease</fullName>
    </submittedName>
</protein>
<evidence type="ECO:0000313" key="9">
    <source>
        <dbReference type="EMBL" id="TFD94966.1"/>
    </source>
</evidence>
<organism evidence="9 10">
    <name type="scientific">Dysgonomonas capnocytophagoides</name>
    <dbReference type="NCBI Taxonomy" id="45254"/>
    <lineage>
        <taxon>Bacteria</taxon>
        <taxon>Pseudomonadati</taxon>
        <taxon>Bacteroidota</taxon>
        <taxon>Bacteroidia</taxon>
        <taxon>Bacteroidales</taxon>
        <taxon>Dysgonomonadaceae</taxon>
        <taxon>Dysgonomonas</taxon>
    </lineage>
</organism>
<keyword evidence="3 7" id="KW-0812">Transmembrane</keyword>
<evidence type="ECO:0000256" key="1">
    <source>
        <dbReference type="ARBA" id="ARBA00004141"/>
    </source>
</evidence>
<accession>A0A4Y8KXL8</accession>
<dbReference type="RefSeq" id="WP_026626944.1">
    <property type="nucleotide sequence ID" value="NZ_JAWZLG010000062.1"/>
</dbReference>
<name>A0A4Y8KXL8_9BACT</name>
<comment type="subcellular location">
    <subcellularLocation>
        <location evidence="1">Membrane</location>
        <topology evidence="1">Multi-pass membrane protein</topology>
    </subcellularLocation>
</comment>
<feature type="transmembrane region" description="Helical" evidence="7">
    <location>
        <begin position="227"/>
        <end position="246"/>
    </location>
</feature>
<feature type="domain" description="Peptidase S54 rhomboid" evidence="8">
    <location>
        <begin position="57"/>
        <end position="245"/>
    </location>
</feature>
<dbReference type="PANTHER" id="PTHR43731">
    <property type="entry name" value="RHOMBOID PROTEASE"/>
    <property type="match status" value="1"/>
</dbReference>
<evidence type="ECO:0000313" key="10">
    <source>
        <dbReference type="Proteomes" id="UP000297861"/>
    </source>
</evidence>
<evidence type="ECO:0000256" key="5">
    <source>
        <dbReference type="ARBA" id="ARBA00022989"/>
    </source>
</evidence>
<evidence type="ECO:0000259" key="8">
    <source>
        <dbReference type="Pfam" id="PF01694"/>
    </source>
</evidence>
<comment type="similarity">
    <text evidence="2">Belongs to the peptidase S54 family.</text>
</comment>
<keyword evidence="10" id="KW-1185">Reference proteome</keyword>
<keyword evidence="4" id="KW-0378">Hydrolase</keyword>
<dbReference type="EMBL" id="SOML01000009">
    <property type="protein sequence ID" value="TFD94966.1"/>
    <property type="molecule type" value="Genomic_DNA"/>
</dbReference>
<dbReference type="AlphaFoldDB" id="A0A4Y8KXL8"/>
<comment type="caution">
    <text evidence="9">The sequence shown here is derived from an EMBL/GenBank/DDBJ whole genome shotgun (WGS) entry which is preliminary data.</text>
</comment>
<evidence type="ECO:0000256" key="6">
    <source>
        <dbReference type="ARBA" id="ARBA00023136"/>
    </source>
</evidence>
<sequence>MNQSNRGFFSSVPPVTLNIIIINVICWLAQMLFLSRGIDLSDYLGLHYFSSDQFYPHQIITYMFLHDPSGIMHVLFNMFAVYMFGRTLELVWGGKRFLFYYIITGIGAALANILVMFLRIKFAEMNLSPEMVAEVYVKGAALIEKGMTYSDPAMAKLNELLYLANVGTTVGASGAVFGILVAFGIMFPYVELMVIPIPVPIKAKYFVIIYGLIELFLGVWNKAGDNVAHFAHLGGLLTGLILVLYWKKRNKKNGRFY</sequence>
<dbReference type="GO" id="GO:0004252">
    <property type="term" value="F:serine-type endopeptidase activity"/>
    <property type="evidence" value="ECO:0007669"/>
    <property type="project" value="InterPro"/>
</dbReference>
<dbReference type="Gene3D" id="1.20.1540.10">
    <property type="entry name" value="Rhomboid-like"/>
    <property type="match status" value="1"/>
</dbReference>
<keyword evidence="6 7" id="KW-0472">Membrane</keyword>
<keyword evidence="5 7" id="KW-1133">Transmembrane helix</keyword>
<feature type="transmembrane region" description="Helical" evidence="7">
    <location>
        <begin position="59"/>
        <end position="85"/>
    </location>
</feature>
<feature type="transmembrane region" description="Helical" evidence="7">
    <location>
        <begin position="97"/>
        <end position="120"/>
    </location>
</feature>
<reference evidence="9 10" key="1">
    <citation type="submission" date="2019-03" db="EMBL/GenBank/DDBJ databases">
        <title>San Antonio Military Medical Center submission to MRSN (WRAIR), pending publication.</title>
        <authorList>
            <person name="Blyth D.M."/>
            <person name="Mccarthy S.L."/>
            <person name="Schall S.E."/>
            <person name="Stam J.A."/>
            <person name="Ong A.C."/>
            <person name="Mcgann P.T."/>
        </authorList>
    </citation>
    <scope>NUCLEOTIDE SEQUENCE [LARGE SCALE GENOMIC DNA]</scope>
    <source>
        <strain evidence="9 10">MRSN571793</strain>
    </source>
</reference>
<evidence type="ECO:0000256" key="3">
    <source>
        <dbReference type="ARBA" id="ARBA00022692"/>
    </source>
</evidence>
<dbReference type="GO" id="GO:0016020">
    <property type="term" value="C:membrane"/>
    <property type="evidence" value="ECO:0007669"/>
    <property type="project" value="UniProtKB-SubCell"/>
</dbReference>
<dbReference type="PANTHER" id="PTHR43731:SF14">
    <property type="entry name" value="PRESENILIN-ASSOCIATED RHOMBOID-LIKE PROTEIN, MITOCHONDRIAL"/>
    <property type="match status" value="1"/>
</dbReference>
<gene>
    <name evidence="9" type="ORF">E2605_14190</name>
</gene>
<evidence type="ECO:0000256" key="4">
    <source>
        <dbReference type="ARBA" id="ARBA00022801"/>
    </source>
</evidence>
<dbReference type="InterPro" id="IPR035952">
    <property type="entry name" value="Rhomboid-like_sf"/>
</dbReference>
<dbReference type="Pfam" id="PF01694">
    <property type="entry name" value="Rhomboid"/>
    <property type="match status" value="1"/>
</dbReference>
<dbReference type="InterPro" id="IPR022764">
    <property type="entry name" value="Peptidase_S54_rhomboid_dom"/>
</dbReference>
<dbReference type="STRING" id="1121485.GCA_000426485_03126"/>
<dbReference type="InterPro" id="IPR050925">
    <property type="entry name" value="Rhomboid_protease_S54"/>
</dbReference>
<dbReference type="GO" id="GO:0006508">
    <property type="term" value="P:proteolysis"/>
    <property type="evidence" value="ECO:0007669"/>
    <property type="project" value="UniProtKB-KW"/>
</dbReference>
<dbReference type="SUPFAM" id="SSF144091">
    <property type="entry name" value="Rhomboid-like"/>
    <property type="match status" value="1"/>
</dbReference>